<evidence type="ECO:0000256" key="6">
    <source>
        <dbReference type="ARBA" id="ARBA00022989"/>
    </source>
</evidence>
<dbReference type="Proteomes" id="UP000825935">
    <property type="component" value="Chromosome 14"/>
</dbReference>
<dbReference type="OMA" id="HHKTSHG"/>
<feature type="transmembrane region" description="Helical" evidence="8">
    <location>
        <begin position="103"/>
        <end position="122"/>
    </location>
</feature>
<accession>A0A8T2T9D2</accession>
<evidence type="ECO:0000256" key="5">
    <source>
        <dbReference type="ARBA" id="ARBA00022692"/>
    </source>
</evidence>
<dbReference type="OrthoDB" id="749363at2759"/>
<feature type="domain" description="Casparian strip membrane protein" evidence="9">
    <location>
        <begin position="8"/>
        <end position="158"/>
    </location>
</feature>
<evidence type="ECO:0000256" key="4">
    <source>
        <dbReference type="ARBA" id="ARBA00022475"/>
    </source>
</evidence>
<keyword evidence="6 8" id="KW-1133">Transmembrane helix</keyword>
<name>A0A8T2T9D2_CERRI</name>
<sequence length="190" mass="20462">MGKPGEKDSLASTNLRLLVSLLCITSFILVLKSKEVAQRTTGLGTVFTSVKYSDSSGLLFLVAADALAAAYCMFSFLGLTVGSLVSGSSGKAGRWAIFAIDQITAYILLSGVSAASEVLYLADKGMPKAQWEAMCETYGYFCHMVTASIVLGFLAVILLAILSVLSARNLFHNFYRRSVYLSKMRHSTLT</sequence>
<evidence type="ECO:0000256" key="2">
    <source>
        <dbReference type="ARBA" id="ARBA00007651"/>
    </source>
</evidence>
<evidence type="ECO:0000256" key="7">
    <source>
        <dbReference type="ARBA" id="ARBA00023136"/>
    </source>
</evidence>
<dbReference type="PANTHER" id="PTHR33573">
    <property type="entry name" value="CASP-LIKE PROTEIN 4A4"/>
    <property type="match status" value="1"/>
</dbReference>
<evidence type="ECO:0000256" key="3">
    <source>
        <dbReference type="ARBA" id="ARBA00011489"/>
    </source>
</evidence>
<dbReference type="NCBIfam" id="TIGR01569">
    <property type="entry name" value="A_tha_TIGR01569"/>
    <property type="match status" value="1"/>
</dbReference>
<evidence type="ECO:0000313" key="11">
    <source>
        <dbReference type="Proteomes" id="UP000825935"/>
    </source>
</evidence>
<reference evidence="10" key="1">
    <citation type="submission" date="2021-08" db="EMBL/GenBank/DDBJ databases">
        <title>WGS assembly of Ceratopteris richardii.</title>
        <authorList>
            <person name="Marchant D.B."/>
            <person name="Chen G."/>
            <person name="Jenkins J."/>
            <person name="Shu S."/>
            <person name="Leebens-Mack J."/>
            <person name="Grimwood J."/>
            <person name="Schmutz J."/>
            <person name="Soltis P."/>
            <person name="Soltis D."/>
            <person name="Chen Z.-H."/>
        </authorList>
    </citation>
    <scope>NUCLEOTIDE SEQUENCE</scope>
    <source>
        <strain evidence="10">Whitten #5841</strain>
        <tissue evidence="10">Leaf</tissue>
    </source>
</reference>
<dbReference type="AlphaFoldDB" id="A0A8T2T9D2"/>
<comment type="similarity">
    <text evidence="2 8">Belongs to the Casparian strip membrane proteins (CASP) family.</text>
</comment>
<dbReference type="GO" id="GO:0005886">
    <property type="term" value="C:plasma membrane"/>
    <property type="evidence" value="ECO:0007669"/>
    <property type="project" value="UniProtKB-SubCell"/>
</dbReference>
<keyword evidence="7 8" id="KW-0472">Membrane</keyword>
<comment type="caution">
    <text evidence="8">Lacks conserved residue(s) required for the propagation of feature annotation.</text>
</comment>
<dbReference type="InterPro" id="IPR006459">
    <property type="entry name" value="CASP/CASPL"/>
</dbReference>
<evidence type="ECO:0000256" key="8">
    <source>
        <dbReference type="RuleBase" id="RU361233"/>
    </source>
</evidence>
<evidence type="ECO:0000313" key="10">
    <source>
        <dbReference type="EMBL" id="KAH7416126.1"/>
    </source>
</evidence>
<protein>
    <recommendedName>
        <fullName evidence="8">CASP-like protein</fullName>
    </recommendedName>
</protein>
<comment type="subunit">
    <text evidence="3 8">Homodimer and heterodimers.</text>
</comment>
<dbReference type="EMBL" id="CM035419">
    <property type="protein sequence ID" value="KAH7416126.1"/>
    <property type="molecule type" value="Genomic_DNA"/>
</dbReference>
<organism evidence="10 11">
    <name type="scientific">Ceratopteris richardii</name>
    <name type="common">Triangle waterfern</name>
    <dbReference type="NCBI Taxonomy" id="49495"/>
    <lineage>
        <taxon>Eukaryota</taxon>
        <taxon>Viridiplantae</taxon>
        <taxon>Streptophyta</taxon>
        <taxon>Embryophyta</taxon>
        <taxon>Tracheophyta</taxon>
        <taxon>Polypodiopsida</taxon>
        <taxon>Polypodiidae</taxon>
        <taxon>Polypodiales</taxon>
        <taxon>Pteridineae</taxon>
        <taxon>Pteridaceae</taxon>
        <taxon>Parkerioideae</taxon>
        <taxon>Ceratopteris</taxon>
    </lineage>
</organism>
<evidence type="ECO:0000256" key="1">
    <source>
        <dbReference type="ARBA" id="ARBA00004651"/>
    </source>
</evidence>
<keyword evidence="5 8" id="KW-0812">Transmembrane</keyword>
<comment type="caution">
    <text evidence="10">The sequence shown here is derived from an EMBL/GenBank/DDBJ whole genome shotgun (WGS) entry which is preliminary data.</text>
</comment>
<keyword evidence="4 8" id="KW-1003">Cell membrane</keyword>
<keyword evidence="11" id="KW-1185">Reference proteome</keyword>
<feature type="transmembrane region" description="Helical" evidence="8">
    <location>
        <begin position="138"/>
        <end position="167"/>
    </location>
</feature>
<feature type="transmembrane region" description="Helical" evidence="8">
    <location>
        <begin position="57"/>
        <end position="82"/>
    </location>
</feature>
<dbReference type="InterPro" id="IPR006702">
    <property type="entry name" value="CASP_dom"/>
</dbReference>
<dbReference type="Pfam" id="PF04535">
    <property type="entry name" value="CASP_dom"/>
    <property type="match status" value="1"/>
</dbReference>
<comment type="subcellular location">
    <subcellularLocation>
        <location evidence="1 8">Cell membrane</location>
        <topology evidence="1 8">Multi-pass membrane protein</topology>
    </subcellularLocation>
</comment>
<evidence type="ECO:0000259" key="9">
    <source>
        <dbReference type="Pfam" id="PF04535"/>
    </source>
</evidence>
<proteinExistence type="inferred from homology"/>
<gene>
    <name evidence="10" type="ORF">KP509_14G076700</name>
</gene>
<dbReference type="PANTHER" id="PTHR33573:SF30">
    <property type="entry name" value="CASP-LIKE PROTEIN 2C1-RELATED"/>
    <property type="match status" value="1"/>
</dbReference>